<dbReference type="AlphaFoldDB" id="A0A1G5RGC4"/>
<keyword evidence="2" id="KW-1185">Reference proteome</keyword>
<proteinExistence type="predicted"/>
<evidence type="ECO:0000313" key="1">
    <source>
        <dbReference type="EMBL" id="SCZ72928.1"/>
    </source>
</evidence>
<reference evidence="1 2" key="1">
    <citation type="submission" date="2016-10" db="EMBL/GenBank/DDBJ databases">
        <authorList>
            <person name="de Groot N.N."/>
        </authorList>
    </citation>
    <scope>NUCLEOTIDE SEQUENCE [LARGE SCALE GENOMIC DNA]</scope>
    <source>
        <strain evidence="1 2">U95</strain>
    </source>
</reference>
<name>A0A1G5RGC4_9RHOB</name>
<gene>
    <name evidence="1" type="ORF">SAMN04488118_11572</name>
</gene>
<dbReference type="Proteomes" id="UP000198767">
    <property type="component" value="Unassembled WGS sequence"/>
</dbReference>
<accession>A0A1G5RGC4</accession>
<sequence length="41" mass="3972">GLILLKNSSLIECPLADSIPLLVGGFGDDGTEAGSTGGAVL</sequence>
<dbReference type="EMBL" id="FMWG01000015">
    <property type="protein sequence ID" value="SCZ72928.1"/>
    <property type="molecule type" value="Genomic_DNA"/>
</dbReference>
<organism evidence="1 2">
    <name type="scientific">Epibacterium ulvae</name>
    <dbReference type="NCBI Taxonomy" id="1156985"/>
    <lineage>
        <taxon>Bacteria</taxon>
        <taxon>Pseudomonadati</taxon>
        <taxon>Pseudomonadota</taxon>
        <taxon>Alphaproteobacteria</taxon>
        <taxon>Rhodobacterales</taxon>
        <taxon>Roseobacteraceae</taxon>
        <taxon>Epibacterium</taxon>
    </lineage>
</organism>
<feature type="non-terminal residue" evidence="1">
    <location>
        <position position="1"/>
    </location>
</feature>
<evidence type="ECO:0000313" key="2">
    <source>
        <dbReference type="Proteomes" id="UP000198767"/>
    </source>
</evidence>
<protein>
    <submittedName>
        <fullName evidence="1">Uncharacterized protein</fullName>
    </submittedName>
</protein>